<sequence>MGNLFSKSTDTPSTLGKRTRGDDDQDHTKRPRIAPILESQVGISAFMNPDLTGFHCIVKNRAEDFLVNEVDLDGQVVRLTTFDVPVVHKATGPSYTADEFDAKIKALFDQDVASEFRDFLDHRDDIDRVISIQTDKTTRFELYKLIATLDTPLKSSVKEGLLTLCWPENVENPNRRVFIDHTALGGEYLQLNVYKTQMDTMGAVNLIARVVKVPSKQISYAGTKDSRAITVQSMTIVKGRPDRFAEVAEELASHGLYVGDYKFTPRGLTLGDAKGNHFSIVLRDVKGADEATMTKSLESLASNGFLNYFGMQRFGTSSILTHEIGRKILQKDFAGAADLILMPRAGDGYLFDKARQLWAETKDPKQVLAIMPKRASAEIKILKSYERYPGNHQKAIRNIARNMYLLYIHAYQSYIWNRAVSARVERHGCSEPLIGDVVMIEPTEKQVNEKRKGHLSNNVGRRDPWDRMVPLVLTTENIHNYTIKDVVYPMPGRRTVYPDNDIGELIKDMMKEEGIVITKGDNIFDDIPGDYRKLHAEAKDVSWSFIRYNDPSAKLFNTDLDTAKGEPQPVGEPNGKHLALRMEFTLGSSQYATMALREVIRIETSSQSQSQMVHSD</sequence>
<feature type="compositionally biased region" description="Polar residues" evidence="3">
    <location>
        <begin position="1"/>
        <end position="16"/>
    </location>
</feature>
<keyword evidence="2" id="KW-0413">Isomerase</keyword>
<comment type="similarity">
    <text evidence="1">Belongs to the pseudouridine synthase TruD family.</text>
</comment>
<organism evidence="5">
    <name type="scientific">Absidia glauca</name>
    <name type="common">Pin mould</name>
    <dbReference type="NCBI Taxonomy" id="4829"/>
    <lineage>
        <taxon>Eukaryota</taxon>
        <taxon>Fungi</taxon>
        <taxon>Fungi incertae sedis</taxon>
        <taxon>Mucoromycota</taxon>
        <taxon>Mucoromycotina</taxon>
        <taxon>Mucoromycetes</taxon>
        <taxon>Mucorales</taxon>
        <taxon>Cunninghamellaceae</taxon>
        <taxon>Absidia</taxon>
    </lineage>
</organism>
<dbReference type="FunCoup" id="A0A163M6I7">
    <property type="interactions" value="930"/>
</dbReference>
<feature type="region of interest" description="Disordered" evidence="3">
    <location>
        <begin position="1"/>
        <end position="32"/>
    </location>
</feature>
<evidence type="ECO:0000313" key="6">
    <source>
        <dbReference type="Proteomes" id="UP000078561"/>
    </source>
</evidence>
<reference evidence="5" key="1">
    <citation type="submission" date="2016-04" db="EMBL/GenBank/DDBJ databases">
        <authorList>
            <person name="Evans L.H."/>
            <person name="Alamgir A."/>
            <person name="Owens N."/>
            <person name="Weber N.D."/>
            <person name="Virtaneva K."/>
            <person name="Barbian K."/>
            <person name="Babar A."/>
            <person name="Rosenke K."/>
        </authorList>
    </citation>
    <scope>NUCLEOTIDE SEQUENCE [LARGE SCALE GENOMIC DNA]</scope>
    <source>
        <strain evidence="5">CBS 101.48</strain>
    </source>
</reference>
<dbReference type="SUPFAM" id="SSF55120">
    <property type="entry name" value="Pseudouridine synthase"/>
    <property type="match status" value="1"/>
</dbReference>
<dbReference type="CDD" id="cd02576">
    <property type="entry name" value="PseudoU_synth_ScPUS7"/>
    <property type="match status" value="1"/>
</dbReference>
<evidence type="ECO:0000259" key="4">
    <source>
        <dbReference type="PROSITE" id="PS50984"/>
    </source>
</evidence>
<evidence type="ECO:0000256" key="2">
    <source>
        <dbReference type="ARBA" id="ARBA00023235"/>
    </source>
</evidence>
<evidence type="ECO:0000313" key="5">
    <source>
        <dbReference type="EMBL" id="SAM01769.1"/>
    </source>
</evidence>
<proteinExistence type="inferred from homology"/>
<dbReference type="NCBIfam" id="TIGR00094">
    <property type="entry name" value="tRNA_TruD_broad"/>
    <property type="match status" value="1"/>
</dbReference>
<dbReference type="AlphaFoldDB" id="A0A163M6I7"/>
<protein>
    <recommendedName>
        <fullName evidence="4">TRUD domain-containing protein</fullName>
    </recommendedName>
</protein>
<dbReference type="Proteomes" id="UP000078561">
    <property type="component" value="Unassembled WGS sequence"/>
</dbReference>
<dbReference type="InterPro" id="IPR011760">
    <property type="entry name" value="PsdUridine_synth_TruD_insert"/>
</dbReference>
<keyword evidence="6" id="KW-1185">Reference proteome</keyword>
<dbReference type="InterPro" id="IPR001656">
    <property type="entry name" value="PsdUridine_synth_TruD"/>
</dbReference>
<dbReference type="Pfam" id="PF01142">
    <property type="entry name" value="TruD"/>
    <property type="match status" value="1"/>
</dbReference>
<evidence type="ECO:0000256" key="3">
    <source>
        <dbReference type="SAM" id="MobiDB-lite"/>
    </source>
</evidence>
<evidence type="ECO:0000256" key="1">
    <source>
        <dbReference type="ARBA" id="ARBA00007953"/>
    </source>
</evidence>
<dbReference type="EMBL" id="LT553587">
    <property type="protein sequence ID" value="SAM01769.1"/>
    <property type="molecule type" value="Genomic_DNA"/>
</dbReference>
<dbReference type="InParanoid" id="A0A163M6I7"/>
<dbReference type="InterPro" id="IPR042214">
    <property type="entry name" value="TruD_catalytic"/>
</dbReference>
<feature type="domain" description="TRUD" evidence="4">
    <location>
        <begin position="304"/>
        <end position="537"/>
    </location>
</feature>
<dbReference type="GO" id="GO:0005634">
    <property type="term" value="C:nucleus"/>
    <property type="evidence" value="ECO:0007669"/>
    <property type="project" value="TreeGrafter"/>
</dbReference>
<name>A0A163M6I7_ABSGL</name>
<dbReference type="PANTHER" id="PTHR13326:SF21">
    <property type="entry name" value="PSEUDOURIDYLATE SYNTHASE PUS7L"/>
    <property type="match status" value="1"/>
</dbReference>
<dbReference type="PROSITE" id="PS50984">
    <property type="entry name" value="TRUD"/>
    <property type="match status" value="1"/>
</dbReference>
<dbReference type="Gene3D" id="3.30.2350.20">
    <property type="entry name" value="TruD, catalytic domain"/>
    <property type="match status" value="2"/>
</dbReference>
<feature type="compositionally biased region" description="Basic and acidic residues" evidence="3">
    <location>
        <begin position="19"/>
        <end position="28"/>
    </location>
</feature>
<dbReference type="PIRSF" id="PIRSF037016">
    <property type="entry name" value="Pseudouridin_synth_euk_prd"/>
    <property type="match status" value="1"/>
</dbReference>
<dbReference type="GO" id="GO:0001522">
    <property type="term" value="P:pseudouridine synthesis"/>
    <property type="evidence" value="ECO:0007669"/>
    <property type="project" value="InterPro"/>
</dbReference>
<dbReference type="InterPro" id="IPR020103">
    <property type="entry name" value="PsdUridine_synth_cat_dom_sf"/>
</dbReference>
<dbReference type="OMA" id="CTSHDSG"/>
<dbReference type="OrthoDB" id="447290at2759"/>
<dbReference type="PANTHER" id="PTHR13326">
    <property type="entry name" value="TRNA PSEUDOURIDINE SYNTHASE D"/>
    <property type="match status" value="1"/>
</dbReference>
<dbReference type="GO" id="GO:0003723">
    <property type="term" value="F:RNA binding"/>
    <property type="evidence" value="ECO:0007669"/>
    <property type="project" value="InterPro"/>
</dbReference>
<accession>A0A163M6I7</accession>
<dbReference type="GO" id="GO:0009982">
    <property type="term" value="F:pseudouridine synthase activity"/>
    <property type="evidence" value="ECO:0007669"/>
    <property type="project" value="InterPro"/>
</dbReference>
<dbReference type="STRING" id="4829.A0A163M6I7"/>
<gene>
    <name evidence="5" type="primary">ABSGL_07518.1 scaffold 8890</name>
</gene>